<dbReference type="EMBL" id="QEOB01000002">
    <property type="protein sequence ID" value="PVX86404.1"/>
    <property type="molecule type" value="Genomic_DNA"/>
</dbReference>
<dbReference type="PANTHER" id="PTHR30203:SF21">
    <property type="entry name" value="OUTER MEMBRANE COMPONENT OF MULTIDRUG EFFLUX PUMP-RELATED"/>
    <property type="match status" value="1"/>
</dbReference>
<dbReference type="PANTHER" id="PTHR30203">
    <property type="entry name" value="OUTER MEMBRANE CATION EFFLUX PROTEIN"/>
    <property type="match status" value="1"/>
</dbReference>
<name>A0ABX5KXG0_9BURK</name>
<evidence type="ECO:0000256" key="1">
    <source>
        <dbReference type="ARBA" id="ARBA00007613"/>
    </source>
</evidence>
<dbReference type="Gene3D" id="1.20.1600.10">
    <property type="entry name" value="Outer membrane efflux proteins (OEP)"/>
    <property type="match status" value="1"/>
</dbReference>
<evidence type="ECO:0000313" key="4">
    <source>
        <dbReference type="EMBL" id="PVX86404.1"/>
    </source>
</evidence>
<dbReference type="Gene3D" id="2.20.200.10">
    <property type="entry name" value="Outer membrane efflux proteins (OEP)"/>
    <property type="match status" value="1"/>
</dbReference>
<proteinExistence type="inferred from homology"/>
<feature type="compositionally biased region" description="Low complexity" evidence="3">
    <location>
        <begin position="495"/>
        <end position="508"/>
    </location>
</feature>
<evidence type="ECO:0000313" key="5">
    <source>
        <dbReference type="Proteomes" id="UP000245712"/>
    </source>
</evidence>
<keyword evidence="2" id="KW-0472">Membrane</keyword>
<dbReference type="Pfam" id="PF02321">
    <property type="entry name" value="OEP"/>
    <property type="match status" value="2"/>
</dbReference>
<organism evidence="4 5">
    <name type="scientific">Paraburkholderia unamae</name>
    <dbReference type="NCBI Taxonomy" id="219649"/>
    <lineage>
        <taxon>Bacteria</taxon>
        <taxon>Pseudomonadati</taxon>
        <taxon>Pseudomonadota</taxon>
        <taxon>Betaproteobacteria</taxon>
        <taxon>Burkholderiales</taxon>
        <taxon>Burkholderiaceae</taxon>
        <taxon>Paraburkholderia</taxon>
    </lineage>
</organism>
<keyword evidence="5" id="KW-1185">Reference proteome</keyword>
<dbReference type="NCBIfam" id="TIGR01845">
    <property type="entry name" value="outer_NodT"/>
    <property type="match status" value="1"/>
</dbReference>
<dbReference type="RefSeq" id="WP_112169524.1">
    <property type="nucleotide sequence ID" value="NZ_CAJZAT010000057.1"/>
</dbReference>
<dbReference type="Proteomes" id="UP000245712">
    <property type="component" value="Unassembled WGS sequence"/>
</dbReference>
<dbReference type="InterPro" id="IPR010131">
    <property type="entry name" value="MdtP/NodT-like"/>
</dbReference>
<feature type="compositionally biased region" description="Polar residues" evidence="3">
    <location>
        <begin position="484"/>
        <end position="494"/>
    </location>
</feature>
<reference evidence="4 5" key="1">
    <citation type="submission" date="2018-05" db="EMBL/GenBank/DDBJ databases">
        <title>Genomic Encyclopedia of Type Strains, Phase IV (KMG-V): Genome sequencing to study the core and pangenomes of soil and plant-associated prokaryotes.</title>
        <authorList>
            <person name="Whitman W."/>
        </authorList>
    </citation>
    <scope>NUCLEOTIDE SEQUENCE [LARGE SCALE GENOMIC DNA]</scope>
    <source>
        <strain evidence="4 5">SCZa-39</strain>
    </source>
</reference>
<gene>
    <name evidence="4" type="ORF">C7402_102240</name>
</gene>
<keyword evidence="2" id="KW-0812">Transmembrane</keyword>
<comment type="caution">
    <text evidence="4">The sequence shown here is derived from an EMBL/GenBank/DDBJ whole genome shotgun (WGS) entry which is preliminary data.</text>
</comment>
<sequence>MTRRSLWRSFALTPLALALGACMTLGPNYRLPQEAVVNAPLAQGPIDGADHAPVSQQGVPANWWQLYDDPALNELVQDALASNTNLRVAAANLERSRAVVAVASAQGGFSGGATATVERAQVSGEQYLLFEKVPVANLGDLGINVSYEFDLFGKLKRGVEAARADDEAVEAAADLARISVVADVVQAYVESCSAAEELAIAQESLKLQQQRVALTKRLRDAGRGNQPDVTRGQTQANTIAADIPRFEGRRRVAQYQLAMLLARSPKDLPPAALACNRLPKLKQPIPVGDGAALLKRRPDVREAERQLAASTARIGVAIAEMYPDVSFGAGVGTVGLTGDLFSPKTNAWSFGPLISWTFPANGQRARVRAAEAATGGALAHFDGVVLNALRETQSSLATYAADDQRADSLRTAYDSAKQSADETHRLYAAGREPFLSDLDATRTLTSVHAQVAAAEGQVALDQVRLFLSLGGGWEGNREAEAQKASPQGSHPGSQNANAPSAASAASAD</sequence>
<dbReference type="PROSITE" id="PS51257">
    <property type="entry name" value="PROKAR_LIPOPROTEIN"/>
    <property type="match status" value="1"/>
</dbReference>
<evidence type="ECO:0000256" key="2">
    <source>
        <dbReference type="RuleBase" id="RU362097"/>
    </source>
</evidence>
<keyword evidence="2 4" id="KW-0449">Lipoprotein</keyword>
<evidence type="ECO:0000256" key="3">
    <source>
        <dbReference type="SAM" id="MobiDB-lite"/>
    </source>
</evidence>
<comment type="subcellular location">
    <subcellularLocation>
        <location evidence="2">Cell membrane</location>
        <topology evidence="2">Lipid-anchor</topology>
    </subcellularLocation>
</comment>
<dbReference type="SUPFAM" id="SSF56954">
    <property type="entry name" value="Outer membrane efflux proteins (OEP)"/>
    <property type="match status" value="1"/>
</dbReference>
<keyword evidence="2" id="KW-1134">Transmembrane beta strand</keyword>
<accession>A0ABX5KXG0</accession>
<comment type="similarity">
    <text evidence="1 2">Belongs to the outer membrane factor (OMF) (TC 1.B.17) family.</text>
</comment>
<dbReference type="InterPro" id="IPR003423">
    <property type="entry name" value="OMP_efflux"/>
</dbReference>
<protein>
    <submittedName>
        <fullName evidence="4">NodT family efflux transporter outer membrane factor (OMF) lipoprotein</fullName>
    </submittedName>
</protein>
<keyword evidence="2" id="KW-0564">Palmitate</keyword>
<feature type="region of interest" description="Disordered" evidence="3">
    <location>
        <begin position="477"/>
        <end position="508"/>
    </location>
</feature>